<dbReference type="SUPFAM" id="SSF46689">
    <property type="entry name" value="Homeodomain-like"/>
    <property type="match status" value="1"/>
</dbReference>
<evidence type="ECO:0000259" key="5">
    <source>
        <dbReference type="PROSITE" id="PS50977"/>
    </source>
</evidence>
<protein>
    <submittedName>
        <fullName evidence="6">Transcriptional regulator, TetR family</fullName>
    </submittedName>
</protein>
<dbReference type="Gene3D" id="1.10.357.10">
    <property type="entry name" value="Tetracycline Repressor, domain 2"/>
    <property type="match status" value="1"/>
</dbReference>
<reference evidence="7" key="1">
    <citation type="journal article" date="2011" name="Stand. Genomic Sci.">
        <title>Genome sequence of the filamentous, gliding Thiothrix nivea neotype strain (JP2(T)).</title>
        <authorList>
            <person name="Lapidus A."/>
            <person name="Nolan M."/>
            <person name="Lucas S."/>
            <person name="Glavina Del Rio T."/>
            <person name="Tice H."/>
            <person name="Cheng J.F."/>
            <person name="Tapia R."/>
            <person name="Han C."/>
            <person name="Goodwin L."/>
            <person name="Pitluck S."/>
            <person name="Liolios K."/>
            <person name="Pagani I."/>
            <person name="Ivanova N."/>
            <person name="Huntemann M."/>
            <person name="Mavromatis K."/>
            <person name="Mikhailova N."/>
            <person name="Pati A."/>
            <person name="Chen A."/>
            <person name="Palaniappan K."/>
            <person name="Land M."/>
            <person name="Brambilla E.M."/>
            <person name="Rohde M."/>
            <person name="Abt B."/>
            <person name="Verbarg S."/>
            <person name="Goker M."/>
            <person name="Bristow J."/>
            <person name="Eisen J.A."/>
            <person name="Markowitz V."/>
            <person name="Hugenholtz P."/>
            <person name="Kyrpides N.C."/>
            <person name="Klenk H.P."/>
            <person name="Woyke T."/>
        </authorList>
    </citation>
    <scope>NUCLEOTIDE SEQUENCE [LARGE SCALE GENOMIC DNA]</scope>
    <source>
        <strain evidence="7">ATCC 35100 / DSM 5205 / JP2</strain>
    </source>
</reference>
<accession>A0A656HKS7</accession>
<dbReference type="OrthoDB" id="5816932at2"/>
<dbReference type="PRINTS" id="PR00455">
    <property type="entry name" value="HTHTETR"/>
</dbReference>
<name>A0A656HKS7_THINJ</name>
<evidence type="ECO:0000256" key="3">
    <source>
        <dbReference type="ARBA" id="ARBA00023163"/>
    </source>
</evidence>
<evidence type="ECO:0000256" key="2">
    <source>
        <dbReference type="ARBA" id="ARBA00023125"/>
    </source>
</evidence>
<dbReference type="InterPro" id="IPR023772">
    <property type="entry name" value="DNA-bd_HTH_TetR-type_CS"/>
</dbReference>
<keyword evidence="1" id="KW-0805">Transcription regulation</keyword>
<feature type="domain" description="HTH tetR-type" evidence="5">
    <location>
        <begin position="4"/>
        <end position="64"/>
    </location>
</feature>
<keyword evidence="2 4" id="KW-0238">DNA-binding</keyword>
<dbReference type="AlphaFoldDB" id="A0A656HKS7"/>
<evidence type="ECO:0000256" key="1">
    <source>
        <dbReference type="ARBA" id="ARBA00023015"/>
    </source>
</evidence>
<evidence type="ECO:0000313" key="6">
    <source>
        <dbReference type="EMBL" id="EIJ36704.1"/>
    </source>
</evidence>
<organism evidence="6 7">
    <name type="scientific">Thiothrix nivea (strain ATCC 35100 / DSM 5205 / JP2)</name>
    <dbReference type="NCBI Taxonomy" id="870187"/>
    <lineage>
        <taxon>Bacteria</taxon>
        <taxon>Pseudomonadati</taxon>
        <taxon>Pseudomonadota</taxon>
        <taxon>Gammaproteobacteria</taxon>
        <taxon>Thiotrichales</taxon>
        <taxon>Thiotrichaceae</taxon>
        <taxon>Thiothrix</taxon>
    </lineage>
</organism>
<dbReference type="FunFam" id="1.10.10.60:FF:000141">
    <property type="entry name" value="TetR family transcriptional regulator"/>
    <property type="match status" value="1"/>
</dbReference>
<dbReference type="EMBL" id="JH651384">
    <property type="protein sequence ID" value="EIJ36704.1"/>
    <property type="molecule type" value="Genomic_DNA"/>
</dbReference>
<dbReference type="PANTHER" id="PTHR43479:SF11">
    <property type="entry name" value="ACREF_ENVCD OPERON REPRESSOR-RELATED"/>
    <property type="match status" value="1"/>
</dbReference>
<gene>
    <name evidence="6" type="ORF">Thini_4216</name>
</gene>
<evidence type="ECO:0000256" key="4">
    <source>
        <dbReference type="PROSITE-ProRule" id="PRU00335"/>
    </source>
</evidence>
<dbReference type="PANTHER" id="PTHR43479">
    <property type="entry name" value="ACREF/ENVCD OPERON REPRESSOR-RELATED"/>
    <property type="match status" value="1"/>
</dbReference>
<dbReference type="Proteomes" id="UP000005317">
    <property type="component" value="Unassembled WGS sequence"/>
</dbReference>
<dbReference type="SUPFAM" id="SSF48498">
    <property type="entry name" value="Tetracyclin repressor-like, C-terminal domain"/>
    <property type="match status" value="1"/>
</dbReference>
<feature type="DNA-binding region" description="H-T-H motif" evidence="4">
    <location>
        <begin position="27"/>
        <end position="46"/>
    </location>
</feature>
<dbReference type="Pfam" id="PF00440">
    <property type="entry name" value="TetR_N"/>
    <property type="match status" value="1"/>
</dbReference>
<dbReference type="InterPro" id="IPR001647">
    <property type="entry name" value="HTH_TetR"/>
</dbReference>
<dbReference type="RefSeq" id="WP_002710572.1">
    <property type="nucleotide sequence ID" value="NZ_JH651384.1"/>
</dbReference>
<dbReference type="InterPro" id="IPR009057">
    <property type="entry name" value="Homeodomain-like_sf"/>
</dbReference>
<proteinExistence type="predicted"/>
<dbReference type="GO" id="GO:0003677">
    <property type="term" value="F:DNA binding"/>
    <property type="evidence" value="ECO:0007669"/>
    <property type="project" value="UniProtKB-UniRule"/>
</dbReference>
<keyword evidence="3" id="KW-0804">Transcription</keyword>
<evidence type="ECO:0000313" key="7">
    <source>
        <dbReference type="Proteomes" id="UP000005317"/>
    </source>
</evidence>
<keyword evidence="7" id="KW-1185">Reference proteome</keyword>
<dbReference type="InterPro" id="IPR050624">
    <property type="entry name" value="HTH-type_Tx_Regulator"/>
</dbReference>
<dbReference type="InterPro" id="IPR036271">
    <property type="entry name" value="Tet_transcr_reg_TetR-rel_C_sf"/>
</dbReference>
<dbReference type="PROSITE" id="PS50977">
    <property type="entry name" value="HTH_TETR_2"/>
    <property type="match status" value="1"/>
</dbReference>
<dbReference type="PROSITE" id="PS01081">
    <property type="entry name" value="HTH_TETR_1"/>
    <property type="match status" value="1"/>
</dbReference>
<sequence>MKTNQTKPHLLETAITLFSKKGYNGVSMRDIAKEVGISPPALYNHFDSKEALYRAAISTTFEDKSTRLLATMSASDEPLQCLRLFIQILVEEMQADRRFHRLIQWEFLDADAERLAFLGNFIFNKVHQPFIHLLEKLKPGCDAVLLSDMIFGMAKQHFEMEPVLPYMSTYEAGKRTATEVADMMLTVLTPFFHTVDK</sequence>